<evidence type="ECO:0000313" key="2">
    <source>
        <dbReference type="EMBL" id="MPM03362.1"/>
    </source>
</evidence>
<evidence type="ECO:0000256" key="1">
    <source>
        <dbReference type="SAM" id="MobiDB-lite"/>
    </source>
</evidence>
<feature type="region of interest" description="Disordered" evidence="1">
    <location>
        <begin position="1"/>
        <end position="280"/>
    </location>
</feature>
<accession>A0A644WHW8</accession>
<protein>
    <submittedName>
        <fullName evidence="2">Uncharacterized protein</fullName>
    </submittedName>
</protein>
<gene>
    <name evidence="2" type="ORF">SDC9_49628</name>
</gene>
<feature type="compositionally biased region" description="Basic and acidic residues" evidence="1">
    <location>
        <begin position="254"/>
        <end position="267"/>
    </location>
</feature>
<comment type="caution">
    <text evidence="2">The sequence shown here is derived from an EMBL/GenBank/DDBJ whole genome shotgun (WGS) entry which is preliminary data.</text>
</comment>
<feature type="compositionally biased region" description="Acidic residues" evidence="1">
    <location>
        <begin position="184"/>
        <end position="198"/>
    </location>
</feature>
<sequence>MTPGDQHHGKDDDTGGNQHGDGNGLAADAPAEEKGHQWVYEGVGDHPGCPVHLQEPDKSREPDEGPEDHKVGKGGHGLQGDGLQGEPGRFSGGRRQDQEQNPSRGHLHGRGEQARFRHGGLAGVESPHAPVHRGDEDDEHPCRVLPRQGKRVAGLVEDKEDRSAEAEHQSDALGEGGLPGLEEQPVEDDEPERLDGDDEGRHRRWNCLLGPHHGPVAPQEHDGRHLEGGDETRPGGTLLFPEQAPCEQQPPGEEEAHGAAEEGRDGLNGEADGQVGGAPDEIEGRIGRIIGQAGRFFAVHEWTSGMYSIFLPTYYNKSGSCAFSGRVRPVPCGLFKPSPFI</sequence>
<feature type="compositionally biased region" description="Basic and acidic residues" evidence="1">
    <location>
        <begin position="54"/>
        <end position="71"/>
    </location>
</feature>
<dbReference type="AlphaFoldDB" id="A0A644WHW8"/>
<organism evidence="2">
    <name type="scientific">bioreactor metagenome</name>
    <dbReference type="NCBI Taxonomy" id="1076179"/>
    <lineage>
        <taxon>unclassified sequences</taxon>
        <taxon>metagenomes</taxon>
        <taxon>ecological metagenomes</taxon>
    </lineage>
</organism>
<dbReference type="EMBL" id="VSSQ01000946">
    <property type="protein sequence ID" value="MPM03362.1"/>
    <property type="molecule type" value="Genomic_DNA"/>
</dbReference>
<feature type="compositionally biased region" description="Basic and acidic residues" evidence="1">
    <location>
        <begin position="1"/>
        <end position="13"/>
    </location>
</feature>
<feature type="compositionally biased region" description="Basic and acidic residues" evidence="1">
    <location>
        <begin position="156"/>
        <end position="170"/>
    </location>
</feature>
<proteinExistence type="predicted"/>
<feature type="compositionally biased region" description="Gly residues" evidence="1">
    <location>
        <begin position="74"/>
        <end position="85"/>
    </location>
</feature>
<feature type="compositionally biased region" description="Basic and acidic residues" evidence="1">
    <location>
        <begin position="219"/>
        <end position="233"/>
    </location>
</feature>
<reference evidence="2" key="1">
    <citation type="submission" date="2019-08" db="EMBL/GenBank/DDBJ databases">
        <authorList>
            <person name="Kucharzyk K."/>
            <person name="Murdoch R.W."/>
            <person name="Higgins S."/>
            <person name="Loffler F."/>
        </authorList>
    </citation>
    <scope>NUCLEOTIDE SEQUENCE</scope>
</reference>
<name>A0A644WHW8_9ZZZZ</name>